<reference evidence="3 4" key="1">
    <citation type="submission" date="2019-07" db="EMBL/GenBank/DDBJ databases">
        <title>Whole genome shotgun sequence of Sporosarcina luteola NBRC 105378.</title>
        <authorList>
            <person name="Hosoyama A."/>
            <person name="Uohara A."/>
            <person name="Ohji S."/>
            <person name="Ichikawa N."/>
        </authorList>
    </citation>
    <scope>NUCLEOTIDE SEQUENCE [LARGE SCALE GENOMIC DNA]</scope>
    <source>
        <strain evidence="3 4">NBRC 105378</strain>
    </source>
</reference>
<dbReference type="Gene3D" id="3.40.50.620">
    <property type="entry name" value="HUPs"/>
    <property type="match status" value="1"/>
</dbReference>
<comment type="caution">
    <text evidence="3">The sequence shown here is derived from an EMBL/GenBank/DDBJ whole genome shotgun (WGS) entry which is preliminary data.</text>
</comment>
<dbReference type="InterPro" id="IPR006016">
    <property type="entry name" value="UspA"/>
</dbReference>
<evidence type="ECO:0000259" key="2">
    <source>
        <dbReference type="Pfam" id="PF00582"/>
    </source>
</evidence>
<evidence type="ECO:0000313" key="4">
    <source>
        <dbReference type="Proteomes" id="UP000321901"/>
    </source>
</evidence>
<dbReference type="RefSeq" id="WP_147059936.1">
    <property type="nucleotide sequence ID" value="NZ_BJYL01000047.1"/>
</dbReference>
<organism evidence="3 4">
    <name type="scientific">Sporosarcina luteola</name>
    <dbReference type="NCBI Taxonomy" id="582850"/>
    <lineage>
        <taxon>Bacteria</taxon>
        <taxon>Bacillati</taxon>
        <taxon>Bacillota</taxon>
        <taxon>Bacilli</taxon>
        <taxon>Bacillales</taxon>
        <taxon>Caryophanaceae</taxon>
        <taxon>Sporosarcina</taxon>
    </lineage>
</organism>
<feature type="domain" description="UspA" evidence="2">
    <location>
        <begin position="1"/>
        <end position="139"/>
    </location>
</feature>
<evidence type="ECO:0000256" key="1">
    <source>
        <dbReference type="ARBA" id="ARBA00008791"/>
    </source>
</evidence>
<dbReference type="PANTHER" id="PTHR46268:SF6">
    <property type="entry name" value="UNIVERSAL STRESS PROTEIN UP12"/>
    <property type="match status" value="1"/>
</dbReference>
<dbReference type="PRINTS" id="PR01438">
    <property type="entry name" value="UNVRSLSTRESS"/>
</dbReference>
<dbReference type="EMBL" id="BJYL01000047">
    <property type="protein sequence ID" value="GEN84774.1"/>
    <property type="molecule type" value="Genomic_DNA"/>
</dbReference>
<gene>
    <name evidence="3" type="primary">uspA_3</name>
    <name evidence="3" type="ORF">SLU01_30860</name>
</gene>
<keyword evidence="4" id="KW-1185">Reference proteome</keyword>
<dbReference type="CDD" id="cd00293">
    <property type="entry name" value="USP-like"/>
    <property type="match status" value="1"/>
</dbReference>
<accession>A0A511ZBF8</accession>
<dbReference type="OrthoDB" id="9777884at2"/>
<protein>
    <submittedName>
        <fullName evidence="3">Universal stress protein</fullName>
    </submittedName>
</protein>
<sequence>MYKRILIAVDGSENSQRAAYHAAWLATVSPNASVTVLYVLNYDRTRTDVILDADVADLHLKRKEQIEPILDIFGKQQVKHELVIRHGEPSPTIVAYANEEQFDLVIIGSRGLNSFQEMLLGSVSHKVAKRVTAPVLIIK</sequence>
<proteinExistence type="inferred from homology"/>
<dbReference type="InterPro" id="IPR014729">
    <property type="entry name" value="Rossmann-like_a/b/a_fold"/>
</dbReference>
<dbReference type="AlphaFoldDB" id="A0A511ZBF8"/>
<dbReference type="Proteomes" id="UP000321901">
    <property type="component" value="Unassembled WGS sequence"/>
</dbReference>
<evidence type="ECO:0000313" key="3">
    <source>
        <dbReference type="EMBL" id="GEN84774.1"/>
    </source>
</evidence>
<comment type="similarity">
    <text evidence="1">Belongs to the universal stress protein A family.</text>
</comment>
<dbReference type="InterPro" id="IPR006015">
    <property type="entry name" value="Universal_stress_UspA"/>
</dbReference>
<name>A0A511ZBF8_9BACL</name>
<dbReference type="SUPFAM" id="SSF52402">
    <property type="entry name" value="Adenine nucleotide alpha hydrolases-like"/>
    <property type="match status" value="1"/>
</dbReference>
<dbReference type="PANTHER" id="PTHR46268">
    <property type="entry name" value="STRESS RESPONSE PROTEIN NHAX"/>
    <property type="match status" value="1"/>
</dbReference>
<dbReference type="Pfam" id="PF00582">
    <property type="entry name" value="Usp"/>
    <property type="match status" value="1"/>
</dbReference>